<dbReference type="PANTHER" id="PTHR11088">
    <property type="entry name" value="TRNA DIMETHYLALLYLTRANSFERASE"/>
    <property type="match status" value="1"/>
</dbReference>
<evidence type="ECO:0000256" key="8">
    <source>
        <dbReference type="ARBA" id="ARBA00022842"/>
    </source>
</evidence>
<dbReference type="AlphaFoldDB" id="A0A286RLP2"/>
<dbReference type="HAMAP" id="MF_00185">
    <property type="entry name" value="IPP_trans"/>
    <property type="match status" value="1"/>
</dbReference>
<dbReference type="GO" id="GO:0006400">
    <property type="term" value="P:tRNA modification"/>
    <property type="evidence" value="ECO:0007669"/>
    <property type="project" value="TreeGrafter"/>
</dbReference>
<comment type="cofactor">
    <cofactor evidence="1 10">
        <name>Mg(2+)</name>
        <dbReference type="ChEBI" id="CHEBI:18420"/>
    </cofactor>
</comment>
<dbReference type="GO" id="GO:0005524">
    <property type="term" value="F:ATP binding"/>
    <property type="evidence" value="ECO:0007669"/>
    <property type="project" value="UniProtKB-UniRule"/>
</dbReference>
<evidence type="ECO:0000313" key="15">
    <source>
        <dbReference type="Proteomes" id="UP000215086"/>
    </source>
</evidence>
<comment type="subunit">
    <text evidence="10">Monomer.</text>
</comment>
<evidence type="ECO:0000256" key="3">
    <source>
        <dbReference type="ARBA" id="ARBA00005842"/>
    </source>
</evidence>
<dbReference type="Gene3D" id="3.40.50.300">
    <property type="entry name" value="P-loop containing nucleotide triphosphate hydrolases"/>
    <property type="match status" value="1"/>
</dbReference>
<evidence type="ECO:0000256" key="5">
    <source>
        <dbReference type="ARBA" id="ARBA00022694"/>
    </source>
</evidence>
<organism evidence="14 15">
    <name type="scientific">Thermogutta terrifontis</name>
    <dbReference type="NCBI Taxonomy" id="1331910"/>
    <lineage>
        <taxon>Bacteria</taxon>
        <taxon>Pseudomonadati</taxon>
        <taxon>Planctomycetota</taxon>
        <taxon>Planctomycetia</taxon>
        <taxon>Pirellulales</taxon>
        <taxon>Thermoguttaceae</taxon>
        <taxon>Thermogutta</taxon>
    </lineage>
</organism>
<dbReference type="PANTHER" id="PTHR11088:SF60">
    <property type="entry name" value="TRNA DIMETHYLALLYLTRANSFERASE"/>
    <property type="match status" value="1"/>
</dbReference>
<evidence type="ECO:0000256" key="12">
    <source>
        <dbReference type="RuleBase" id="RU003784"/>
    </source>
</evidence>
<comment type="similarity">
    <text evidence="3 10 13">Belongs to the IPP transferase family.</text>
</comment>
<sequence length="320" mass="37131">MPYEKRVDIQDALFLVGPTASGKTAVGICLAEELRAEIVSLDSMAVYKGMDIGTAKPTAAERSRVRHHLIDMVEPWEDYSLARYLDDVQRALTDIRSRQQRALFVGGTPLYLKALLRGMFEGPGADWEFREQLRAWANAHGPESLHARLISVDPDAARKIHPHDLRRIIRALEVYEKTGQPLSHWQRQFDHPSEVAKGRVLVLDWPRDSLYERINRRVNQMFAEGLVEEVKSLLGRGRPFSHTARQALGYREVLEYLEGKHSYEETVELVKTRTRQFAKRQLTWFRHLEECRFVPVSEPFRPEEVAKRILREYWSAFSPE</sequence>
<evidence type="ECO:0000256" key="10">
    <source>
        <dbReference type="HAMAP-Rule" id="MF_00185"/>
    </source>
</evidence>
<dbReference type="KEGG" id="ttf:THTE_4278"/>
<comment type="function">
    <text evidence="2 10 12">Catalyzes the transfer of a dimethylallyl group onto the adenine at position 37 in tRNAs that read codons beginning with uridine, leading to the formation of N6-(dimethylallyl)adenosine (i(6)A).</text>
</comment>
<protein>
    <recommendedName>
        <fullName evidence="10">tRNA dimethylallyltransferase</fullName>
        <ecNumber evidence="10">2.5.1.75</ecNumber>
    </recommendedName>
    <alternativeName>
        <fullName evidence="10">Dimethylallyl diphosphate:tRNA dimethylallyltransferase</fullName>
        <shortName evidence="10">DMAPP:tRNA dimethylallyltransferase</shortName>
        <shortName evidence="10">DMATase</shortName>
    </alternativeName>
    <alternativeName>
        <fullName evidence="10">Isopentenyl-diphosphate:tRNA isopentenyltransferase</fullName>
        <shortName evidence="10">IPP transferase</shortName>
        <shortName evidence="10">IPPT</shortName>
        <shortName evidence="10">IPTase</shortName>
    </alternativeName>
</protein>
<dbReference type="RefSeq" id="WP_095416563.1">
    <property type="nucleotide sequence ID" value="NZ_CP018477.1"/>
</dbReference>
<keyword evidence="7 10" id="KW-0067">ATP-binding</keyword>
<evidence type="ECO:0000256" key="9">
    <source>
        <dbReference type="ARBA" id="ARBA00049563"/>
    </source>
</evidence>
<dbReference type="GO" id="GO:0052381">
    <property type="term" value="F:tRNA dimethylallyltransferase activity"/>
    <property type="evidence" value="ECO:0007669"/>
    <property type="project" value="UniProtKB-UniRule"/>
</dbReference>
<dbReference type="Proteomes" id="UP000215086">
    <property type="component" value="Chromosome"/>
</dbReference>
<gene>
    <name evidence="10" type="primary">miaA</name>
    <name evidence="14" type="ORF">THTE_4278</name>
</gene>
<keyword evidence="5 10" id="KW-0819">tRNA processing</keyword>
<name>A0A286RLP2_9BACT</name>
<feature type="region of interest" description="Interaction with substrate tRNA" evidence="10">
    <location>
        <begin position="42"/>
        <end position="45"/>
    </location>
</feature>
<keyword evidence="4 10" id="KW-0808">Transferase</keyword>
<keyword evidence="8 10" id="KW-0460">Magnesium</keyword>
<evidence type="ECO:0000256" key="4">
    <source>
        <dbReference type="ARBA" id="ARBA00022679"/>
    </source>
</evidence>
<comment type="catalytic activity">
    <reaction evidence="9 10 11">
        <text>adenosine(37) in tRNA + dimethylallyl diphosphate = N(6)-dimethylallyladenosine(37) in tRNA + diphosphate</text>
        <dbReference type="Rhea" id="RHEA:26482"/>
        <dbReference type="Rhea" id="RHEA-COMP:10162"/>
        <dbReference type="Rhea" id="RHEA-COMP:10375"/>
        <dbReference type="ChEBI" id="CHEBI:33019"/>
        <dbReference type="ChEBI" id="CHEBI:57623"/>
        <dbReference type="ChEBI" id="CHEBI:74411"/>
        <dbReference type="ChEBI" id="CHEBI:74415"/>
        <dbReference type="EC" id="2.5.1.75"/>
    </reaction>
</comment>
<comment type="caution">
    <text evidence="10">Lacks conserved residue(s) required for the propagation of feature annotation.</text>
</comment>
<dbReference type="Gene3D" id="1.10.20.140">
    <property type="match status" value="1"/>
</dbReference>
<feature type="binding site" evidence="10">
    <location>
        <begin position="19"/>
        <end position="24"/>
    </location>
    <ligand>
        <name>substrate</name>
    </ligand>
</feature>
<evidence type="ECO:0000256" key="2">
    <source>
        <dbReference type="ARBA" id="ARBA00003213"/>
    </source>
</evidence>
<keyword evidence="6 10" id="KW-0547">Nucleotide-binding</keyword>
<keyword evidence="15" id="KW-1185">Reference proteome</keyword>
<dbReference type="NCBIfam" id="TIGR00174">
    <property type="entry name" value="miaA"/>
    <property type="match status" value="1"/>
</dbReference>
<feature type="binding site" evidence="10">
    <location>
        <begin position="17"/>
        <end position="24"/>
    </location>
    <ligand>
        <name>ATP</name>
        <dbReference type="ChEBI" id="CHEBI:30616"/>
    </ligand>
</feature>
<reference evidence="14 15" key="1">
    <citation type="journal article" name="Front. Microbiol.">
        <title>Sugar Metabolism of the First Thermophilic Planctomycete Thermogutta terrifontis: Comparative Genomic and Transcriptomic Approaches.</title>
        <authorList>
            <person name="Elcheninov A.G."/>
            <person name="Menzel P."/>
            <person name="Gudbergsdottir S.R."/>
            <person name="Slesarev A.I."/>
            <person name="Kadnikov V.V."/>
            <person name="Krogh A."/>
            <person name="Bonch-Osmolovskaya E.A."/>
            <person name="Peng X."/>
            <person name="Kublanov I.V."/>
        </authorList>
    </citation>
    <scope>NUCLEOTIDE SEQUENCE [LARGE SCALE GENOMIC DNA]</scope>
    <source>
        <strain evidence="14 15">R1</strain>
    </source>
</reference>
<dbReference type="OrthoDB" id="9776390at2"/>
<dbReference type="InterPro" id="IPR039657">
    <property type="entry name" value="Dimethylallyltransferase"/>
</dbReference>
<evidence type="ECO:0000256" key="6">
    <source>
        <dbReference type="ARBA" id="ARBA00022741"/>
    </source>
</evidence>
<evidence type="ECO:0000313" key="14">
    <source>
        <dbReference type="EMBL" id="ASV76879.1"/>
    </source>
</evidence>
<evidence type="ECO:0000256" key="11">
    <source>
        <dbReference type="RuleBase" id="RU003783"/>
    </source>
</evidence>
<dbReference type="InterPro" id="IPR027417">
    <property type="entry name" value="P-loop_NTPase"/>
</dbReference>
<evidence type="ECO:0000256" key="13">
    <source>
        <dbReference type="RuleBase" id="RU003785"/>
    </source>
</evidence>
<evidence type="ECO:0000256" key="1">
    <source>
        <dbReference type="ARBA" id="ARBA00001946"/>
    </source>
</evidence>
<evidence type="ECO:0000256" key="7">
    <source>
        <dbReference type="ARBA" id="ARBA00022840"/>
    </source>
</evidence>
<accession>A0A286RLP2</accession>
<dbReference type="InterPro" id="IPR018022">
    <property type="entry name" value="IPT"/>
</dbReference>
<feature type="site" description="Interaction with substrate tRNA" evidence="10">
    <location>
        <position position="130"/>
    </location>
</feature>
<dbReference type="EMBL" id="CP018477">
    <property type="protein sequence ID" value="ASV76879.1"/>
    <property type="molecule type" value="Genomic_DNA"/>
</dbReference>
<feature type="site" description="Interaction with substrate tRNA" evidence="10">
    <location>
        <position position="108"/>
    </location>
</feature>
<dbReference type="EC" id="2.5.1.75" evidence="10"/>
<dbReference type="FunFam" id="1.10.20.140:FF:000001">
    <property type="entry name" value="tRNA dimethylallyltransferase"/>
    <property type="match status" value="1"/>
</dbReference>
<dbReference type="Pfam" id="PF01715">
    <property type="entry name" value="IPPT"/>
    <property type="match status" value="1"/>
</dbReference>
<proteinExistence type="inferred from homology"/>
<dbReference type="SUPFAM" id="SSF52540">
    <property type="entry name" value="P-loop containing nucleoside triphosphate hydrolases"/>
    <property type="match status" value="2"/>
</dbReference>